<keyword evidence="3 6" id="KW-0227">DNA damage</keyword>
<keyword evidence="4 6" id="KW-0067">ATP-binding</keyword>
<dbReference type="GO" id="GO:0006298">
    <property type="term" value="P:mismatch repair"/>
    <property type="evidence" value="ECO:0007669"/>
    <property type="project" value="InterPro"/>
</dbReference>
<dbReference type="Pfam" id="PF01624">
    <property type="entry name" value="MutS_I"/>
    <property type="match status" value="1"/>
</dbReference>
<dbReference type="PIRSF" id="PIRSF037677">
    <property type="entry name" value="DNA_mis_repair_Msh6"/>
    <property type="match status" value="1"/>
</dbReference>
<dbReference type="GO" id="GO:0032301">
    <property type="term" value="C:MutSalpha complex"/>
    <property type="evidence" value="ECO:0007669"/>
    <property type="project" value="TreeGrafter"/>
</dbReference>
<feature type="domain" description="DNA mismatch repair proteins mutS family" evidence="9">
    <location>
        <begin position="1041"/>
        <end position="1057"/>
    </location>
</feature>
<feature type="compositionally biased region" description="Polar residues" evidence="8">
    <location>
        <begin position="76"/>
        <end position="85"/>
    </location>
</feature>
<dbReference type="SMART" id="SM00534">
    <property type="entry name" value="MUTSac"/>
    <property type="match status" value="1"/>
</dbReference>
<dbReference type="FunCoup" id="A0A0V1AST9">
    <property type="interactions" value="1533"/>
</dbReference>
<comment type="caution">
    <text evidence="10">The sequence shown here is derived from an EMBL/GenBank/DDBJ whole genome shotgun (WGS) entry which is preliminary data.</text>
</comment>
<dbReference type="InterPro" id="IPR017261">
    <property type="entry name" value="DNA_mismatch_repair_MutS/MSH"/>
</dbReference>
<dbReference type="InParanoid" id="A0A0V1AST9"/>
<gene>
    <name evidence="10" type="primary">Msh6</name>
    <name evidence="10" type="ORF">T01_6699</name>
</gene>
<dbReference type="SUPFAM" id="SSF52540">
    <property type="entry name" value="P-loop containing nucleoside triphosphate hydrolases"/>
    <property type="match status" value="1"/>
</dbReference>
<reference evidence="10 11" key="1">
    <citation type="submission" date="2015-01" db="EMBL/GenBank/DDBJ databases">
        <title>Evolution of Trichinella species and genotypes.</title>
        <authorList>
            <person name="Korhonen P.K."/>
            <person name="Edoardo P."/>
            <person name="Giuseppe L.R."/>
            <person name="Gasser R.B."/>
        </authorList>
    </citation>
    <scope>NUCLEOTIDE SEQUENCE [LARGE SCALE GENOMIC DNA]</scope>
    <source>
        <strain evidence="10">ISS3</strain>
    </source>
</reference>
<dbReference type="GO" id="GO:0140664">
    <property type="term" value="F:ATP-dependent DNA damage sensor activity"/>
    <property type="evidence" value="ECO:0007669"/>
    <property type="project" value="InterPro"/>
</dbReference>
<protein>
    <recommendedName>
        <fullName evidence="6">DNA mismatch repair protein</fullName>
    </recommendedName>
</protein>
<evidence type="ECO:0000256" key="2">
    <source>
        <dbReference type="ARBA" id="ARBA00022741"/>
    </source>
</evidence>
<organism evidence="10 11">
    <name type="scientific">Trichinella spiralis</name>
    <name type="common">Trichina worm</name>
    <dbReference type="NCBI Taxonomy" id="6334"/>
    <lineage>
        <taxon>Eukaryota</taxon>
        <taxon>Metazoa</taxon>
        <taxon>Ecdysozoa</taxon>
        <taxon>Nematoda</taxon>
        <taxon>Enoplea</taxon>
        <taxon>Dorylaimia</taxon>
        <taxon>Trichinellida</taxon>
        <taxon>Trichinellidae</taxon>
        <taxon>Trichinella</taxon>
    </lineage>
</organism>
<evidence type="ECO:0000256" key="8">
    <source>
        <dbReference type="SAM" id="MobiDB-lite"/>
    </source>
</evidence>
<comment type="function">
    <text evidence="6 7">Component of the post-replicative DNA mismatch repair system (MMR).</text>
</comment>
<dbReference type="STRING" id="6334.A0A0V1AST9"/>
<dbReference type="SUPFAM" id="SSF48334">
    <property type="entry name" value="DNA repair protein MutS, domain III"/>
    <property type="match status" value="1"/>
</dbReference>
<feature type="compositionally biased region" description="Basic and acidic residues" evidence="8">
    <location>
        <begin position="32"/>
        <end position="47"/>
    </location>
</feature>
<keyword evidence="6 7" id="KW-0234">DNA repair</keyword>
<keyword evidence="5 6" id="KW-0238">DNA-binding</keyword>
<dbReference type="PANTHER" id="PTHR11361:SF148">
    <property type="entry name" value="DNA MISMATCH REPAIR PROTEIN MSH6"/>
    <property type="match status" value="1"/>
</dbReference>
<dbReference type="Pfam" id="PF00488">
    <property type="entry name" value="MutS_V"/>
    <property type="match status" value="1"/>
</dbReference>
<comment type="similarity">
    <text evidence="1 6 7">Belongs to the DNA mismatch repair MutS family.</text>
</comment>
<dbReference type="GO" id="GO:0005524">
    <property type="term" value="F:ATP binding"/>
    <property type="evidence" value="ECO:0007669"/>
    <property type="project" value="UniProtKB-UniRule"/>
</dbReference>
<dbReference type="InterPro" id="IPR036678">
    <property type="entry name" value="MutS_con_dom_sf"/>
</dbReference>
<evidence type="ECO:0000256" key="4">
    <source>
        <dbReference type="ARBA" id="ARBA00022840"/>
    </source>
</evidence>
<dbReference type="InterPro" id="IPR000432">
    <property type="entry name" value="DNA_mismatch_repair_MutS_C"/>
</dbReference>
<dbReference type="InterPro" id="IPR016151">
    <property type="entry name" value="DNA_mismatch_repair_MutS_N"/>
</dbReference>
<dbReference type="Gene3D" id="1.10.1420.10">
    <property type="match status" value="2"/>
</dbReference>
<dbReference type="Gene3D" id="3.40.50.300">
    <property type="entry name" value="P-loop containing nucleotide triphosphate hydrolases"/>
    <property type="match status" value="1"/>
</dbReference>
<evidence type="ECO:0000313" key="10">
    <source>
        <dbReference type="EMBL" id="KRY27829.1"/>
    </source>
</evidence>
<dbReference type="GO" id="GO:0030983">
    <property type="term" value="F:mismatched DNA binding"/>
    <property type="evidence" value="ECO:0007669"/>
    <property type="project" value="UniProtKB-UniRule"/>
</dbReference>
<keyword evidence="2 6" id="KW-0547">Nucleotide-binding</keyword>
<evidence type="ECO:0000256" key="7">
    <source>
        <dbReference type="RuleBase" id="RU003756"/>
    </source>
</evidence>
<dbReference type="EMBL" id="JYDH01000233">
    <property type="protein sequence ID" value="KRY27829.1"/>
    <property type="molecule type" value="Genomic_DNA"/>
</dbReference>
<dbReference type="Gene3D" id="3.30.420.110">
    <property type="entry name" value="MutS, connector domain"/>
    <property type="match status" value="1"/>
</dbReference>
<sequence length="1177" mass="134336">MQSVGKQKTLFSFFGKLTPGSSKSAHAASAKTAKEQKADSNEEKNCTNEESPIKMSKNGQKRRLVIIESDSECESETNIAKTNDPANEKGSPVSPVFPISKRARLSVLELDNLSTSTPKSCKKTTLEKFCYRSTVSDQSIEVQKHETSECRSESTFEESSYLNEKDNSYFSSFVADDVSFVKESSTQQRFKHLDFEFLKPEKIRDLNRRRPDDADYDARTLFVPESFLKEQTPAHRQWWLMKSQHFDTILFFKVGKFYELYHMDAVVGVKNLNLSFMKGDYAHCGFPEVSFDRFSDQLIEHGFKVARVEQTETPEMLQKRAHQELLPSKEKVIRREICRIITRGTKTYNFLETEDDNVQVSYLAALCEQNSTDKKNQIGICFVNTLVGKISISQFEDDCDYSQLRTVLASYPPVQILFPRGQLSPQMLNMFKYNLNNVDKEALIPKVEFWTAADTLRNLALDCYFGVDDRGNVDWPEALATCIDQQDLFQQTPKPQYALGISSFGAIVWYLKECLIDHDILRLKNFELYSPPATVEFGKLSSCHQPLKNRYMVLNDITLRNLDIVNFERKKSTKVTVYDEINLCKTAMGKRLLHFWLCNPLCDLQEIEQRQVAVRNLIEQTELFESLIKQLREIPDLERLLQKMHSLSIRAPNTDHPECRAVYFEADTYSKRKVADFVQLISGFAKANKLMQTVCNFASQIQYKRQLSILLECLMECFFLARHFCKHFSFEKVAPNVFLTFNPMYNIFKMHSTTRRRKQSARLFLKRVFCVDPALDAANQAIVHAEKQLDNYLKTIQKRLNCSSVQYLSSGRNRYNLEIPESACKNLNHEFDFRSQRKGFKRYTTKELDDLVKLLAASEADREVALKDIMRRLFASFCERKVKWYAAVENIATLDVLLAFAQYAKCCTREVCCPKFIDAIDGKTFLRLDESVHPCCGKIKTQGDYIANDVLIGSSESDTGQVLLLTGANMGGKSTLMRQVGTLIVLAQIGSYVPARNFTLSPVDCIFTRIGARDSLITGQSTLFVELRETSAILKHATIHSFVIIDELGRGTSTWDGTAIAHATLQYITNHIGCRTIFSTHYHSLMDSLAANPRIRLGHMACMVENESEGADPTEENVVFLYKLAPGACPKSYGFNAAKLAGIHVDVIKKAYAKSMYFARMEKERVSQVKEAENAKV</sequence>
<evidence type="ECO:0000256" key="3">
    <source>
        <dbReference type="ARBA" id="ARBA00022763"/>
    </source>
</evidence>
<dbReference type="InterPro" id="IPR036187">
    <property type="entry name" value="DNA_mismatch_repair_MutS_sf"/>
</dbReference>
<evidence type="ECO:0000256" key="6">
    <source>
        <dbReference type="PIRNR" id="PIRNR037677"/>
    </source>
</evidence>
<name>A0A0V1AST9_TRISP</name>
<dbReference type="Pfam" id="PF05192">
    <property type="entry name" value="MutS_III"/>
    <property type="match status" value="1"/>
</dbReference>
<dbReference type="InterPro" id="IPR007860">
    <property type="entry name" value="DNA_mmatch_repair_MutS_con_dom"/>
</dbReference>
<dbReference type="SUPFAM" id="SSF53150">
    <property type="entry name" value="DNA repair protein MutS, domain II"/>
    <property type="match status" value="1"/>
</dbReference>
<dbReference type="InterPro" id="IPR007696">
    <property type="entry name" value="DNA_mismatch_repair_MutS_core"/>
</dbReference>
<dbReference type="OrthoDB" id="10252754at2759"/>
<evidence type="ECO:0000259" key="9">
    <source>
        <dbReference type="PROSITE" id="PS00486"/>
    </source>
</evidence>
<evidence type="ECO:0000313" key="11">
    <source>
        <dbReference type="Proteomes" id="UP000054776"/>
    </source>
</evidence>
<dbReference type="Proteomes" id="UP000054776">
    <property type="component" value="Unassembled WGS sequence"/>
</dbReference>
<dbReference type="InterPro" id="IPR007861">
    <property type="entry name" value="DNA_mismatch_repair_MutS_clamp"/>
</dbReference>
<evidence type="ECO:0000256" key="1">
    <source>
        <dbReference type="ARBA" id="ARBA00006271"/>
    </source>
</evidence>
<dbReference type="Gene3D" id="3.40.1170.10">
    <property type="entry name" value="DNA repair protein MutS, domain I"/>
    <property type="match status" value="1"/>
</dbReference>
<dbReference type="PANTHER" id="PTHR11361">
    <property type="entry name" value="DNA MISMATCH REPAIR PROTEIN MUTS FAMILY MEMBER"/>
    <property type="match status" value="1"/>
</dbReference>
<evidence type="ECO:0000256" key="5">
    <source>
        <dbReference type="ARBA" id="ARBA00023125"/>
    </source>
</evidence>
<dbReference type="InterPro" id="IPR045076">
    <property type="entry name" value="MutS"/>
</dbReference>
<dbReference type="InterPro" id="IPR007695">
    <property type="entry name" value="DNA_mismatch_repair_MutS-lik_N"/>
</dbReference>
<dbReference type="FunFam" id="1.10.1420.10:FF:000005">
    <property type="entry name" value="DNA mismatch repair protein"/>
    <property type="match status" value="1"/>
</dbReference>
<dbReference type="Pfam" id="PF05188">
    <property type="entry name" value="MutS_II"/>
    <property type="match status" value="1"/>
</dbReference>
<dbReference type="AlphaFoldDB" id="A0A0V1AST9"/>
<dbReference type="InterPro" id="IPR027417">
    <property type="entry name" value="P-loop_NTPase"/>
</dbReference>
<feature type="compositionally biased region" description="Low complexity" evidence="8">
    <location>
        <begin position="21"/>
        <end position="31"/>
    </location>
</feature>
<dbReference type="SMART" id="SM00533">
    <property type="entry name" value="MUTSd"/>
    <property type="match status" value="1"/>
</dbReference>
<dbReference type="FunFam" id="3.40.1170.10:FF:000002">
    <property type="entry name" value="DNA mismatch repair protein"/>
    <property type="match status" value="1"/>
</dbReference>
<keyword evidence="11" id="KW-1185">Reference proteome</keyword>
<dbReference type="PROSITE" id="PS00486">
    <property type="entry name" value="DNA_MISMATCH_REPAIR_2"/>
    <property type="match status" value="1"/>
</dbReference>
<feature type="region of interest" description="Disordered" evidence="8">
    <location>
        <begin position="14"/>
        <end position="95"/>
    </location>
</feature>
<proteinExistence type="inferred from homology"/>
<dbReference type="SUPFAM" id="SSF55271">
    <property type="entry name" value="DNA repair protein MutS, domain I"/>
    <property type="match status" value="1"/>
</dbReference>
<accession>A0A0V1AST9</accession>
<dbReference type="eggNOG" id="KOG0217">
    <property type="taxonomic scope" value="Eukaryota"/>
</dbReference>
<dbReference type="Pfam" id="PF05190">
    <property type="entry name" value="MutS_IV"/>
    <property type="match status" value="1"/>
</dbReference>